<dbReference type="RefSeq" id="XP_042926633.1">
    <property type="nucleotide sequence ID" value="XM_043061374.1"/>
</dbReference>
<feature type="compositionally biased region" description="Gly residues" evidence="1">
    <location>
        <begin position="327"/>
        <end position="337"/>
    </location>
</feature>
<dbReference type="GO" id="GO:0016255">
    <property type="term" value="P:attachment of GPI anchor to protein"/>
    <property type="evidence" value="ECO:0000318"/>
    <property type="project" value="GO_Central"/>
</dbReference>
<feature type="transmembrane region" description="Helical" evidence="2">
    <location>
        <begin position="67"/>
        <end position="93"/>
    </location>
</feature>
<dbReference type="FunCoup" id="A0A2K3DZL7">
    <property type="interactions" value="2034"/>
</dbReference>
<organism evidence="3 4">
    <name type="scientific">Chlamydomonas reinhardtii</name>
    <name type="common">Chlamydomonas smithii</name>
    <dbReference type="NCBI Taxonomy" id="3055"/>
    <lineage>
        <taxon>Eukaryota</taxon>
        <taxon>Viridiplantae</taxon>
        <taxon>Chlorophyta</taxon>
        <taxon>core chlorophytes</taxon>
        <taxon>Chlorophyceae</taxon>
        <taxon>CS clade</taxon>
        <taxon>Chlamydomonadales</taxon>
        <taxon>Chlamydomonadaceae</taxon>
        <taxon>Chlamydomonas</taxon>
    </lineage>
</organism>
<dbReference type="STRING" id="3055.A0A2K3DZL7"/>
<dbReference type="PANTHER" id="PTHR13304">
    <property type="entry name" value="GLYCOSYLPHOSPHATIDYLINOSITOL ANCHOR ATTACHMENT 1 PROTEIN"/>
    <property type="match status" value="1"/>
</dbReference>
<evidence type="ECO:0000313" key="3">
    <source>
        <dbReference type="EMBL" id="PNW85980.1"/>
    </source>
</evidence>
<feature type="region of interest" description="Disordered" evidence="1">
    <location>
        <begin position="327"/>
        <end position="365"/>
    </location>
</feature>
<feature type="transmembrane region" description="Helical" evidence="2">
    <location>
        <begin position="975"/>
        <end position="995"/>
    </location>
</feature>
<protein>
    <submittedName>
        <fullName evidence="3">Uncharacterized protein</fullName>
    </submittedName>
</protein>
<dbReference type="InterPro" id="IPR007246">
    <property type="entry name" value="Gaa1"/>
</dbReference>
<proteinExistence type="predicted"/>
<feature type="transmembrane region" description="Helical" evidence="2">
    <location>
        <begin position="839"/>
        <end position="862"/>
    </location>
</feature>
<dbReference type="KEGG" id="cre:CHLRE_03g201664v5"/>
<dbReference type="Pfam" id="PF04114">
    <property type="entry name" value="Gaa1"/>
    <property type="match status" value="1"/>
</dbReference>
<dbReference type="GeneID" id="66052998"/>
<keyword evidence="2" id="KW-0472">Membrane</keyword>
<dbReference type="Gramene" id="PNW85980">
    <property type="protein sequence ID" value="PNW85980"/>
    <property type="gene ID" value="CHLRE_03g201664v5"/>
</dbReference>
<dbReference type="OrthoDB" id="445301at2759"/>
<dbReference type="EMBL" id="CM008964">
    <property type="protein sequence ID" value="PNW85980.1"/>
    <property type="molecule type" value="Genomic_DNA"/>
</dbReference>
<dbReference type="AlphaFoldDB" id="A0A2K3DZL7"/>
<gene>
    <name evidence="3" type="ORF">CHLRE_03g201664v5</name>
</gene>
<reference evidence="3 4" key="1">
    <citation type="journal article" date="2007" name="Science">
        <title>The Chlamydomonas genome reveals the evolution of key animal and plant functions.</title>
        <authorList>
            <person name="Merchant S.S."/>
            <person name="Prochnik S.E."/>
            <person name="Vallon O."/>
            <person name="Harris E.H."/>
            <person name="Karpowicz S.J."/>
            <person name="Witman G.B."/>
            <person name="Terry A."/>
            <person name="Salamov A."/>
            <person name="Fritz-Laylin L.K."/>
            <person name="Marechal-Drouard L."/>
            <person name="Marshall W.F."/>
            <person name="Qu L.H."/>
            <person name="Nelson D.R."/>
            <person name="Sanderfoot A.A."/>
            <person name="Spalding M.H."/>
            <person name="Kapitonov V.V."/>
            <person name="Ren Q."/>
            <person name="Ferris P."/>
            <person name="Lindquist E."/>
            <person name="Shapiro H."/>
            <person name="Lucas S.M."/>
            <person name="Grimwood J."/>
            <person name="Schmutz J."/>
            <person name="Cardol P."/>
            <person name="Cerutti H."/>
            <person name="Chanfreau G."/>
            <person name="Chen C.L."/>
            <person name="Cognat V."/>
            <person name="Croft M.T."/>
            <person name="Dent R."/>
            <person name="Dutcher S."/>
            <person name="Fernandez E."/>
            <person name="Fukuzawa H."/>
            <person name="Gonzalez-Ballester D."/>
            <person name="Gonzalez-Halphen D."/>
            <person name="Hallmann A."/>
            <person name="Hanikenne M."/>
            <person name="Hippler M."/>
            <person name="Inwood W."/>
            <person name="Jabbari K."/>
            <person name="Kalanon M."/>
            <person name="Kuras R."/>
            <person name="Lefebvre P.A."/>
            <person name="Lemaire S.D."/>
            <person name="Lobanov A.V."/>
            <person name="Lohr M."/>
            <person name="Manuell A."/>
            <person name="Meier I."/>
            <person name="Mets L."/>
            <person name="Mittag M."/>
            <person name="Mittelmeier T."/>
            <person name="Moroney J.V."/>
            <person name="Moseley J."/>
            <person name="Napoli C."/>
            <person name="Nedelcu A.M."/>
            <person name="Niyogi K."/>
            <person name="Novoselov S.V."/>
            <person name="Paulsen I.T."/>
            <person name="Pazour G."/>
            <person name="Purton S."/>
            <person name="Ral J.P."/>
            <person name="Riano-Pachon D.M."/>
            <person name="Riekhof W."/>
            <person name="Rymarquis L."/>
            <person name="Schroda M."/>
            <person name="Stern D."/>
            <person name="Umen J."/>
            <person name="Willows R."/>
            <person name="Wilson N."/>
            <person name="Zimmer S.L."/>
            <person name="Allmer J."/>
            <person name="Balk J."/>
            <person name="Bisova K."/>
            <person name="Chen C.J."/>
            <person name="Elias M."/>
            <person name="Gendler K."/>
            <person name="Hauser C."/>
            <person name="Lamb M.R."/>
            <person name="Ledford H."/>
            <person name="Long J.C."/>
            <person name="Minagawa J."/>
            <person name="Page M.D."/>
            <person name="Pan J."/>
            <person name="Pootakham W."/>
            <person name="Roje S."/>
            <person name="Rose A."/>
            <person name="Stahlberg E."/>
            <person name="Terauchi A.M."/>
            <person name="Yang P."/>
            <person name="Ball S."/>
            <person name="Bowler C."/>
            <person name="Dieckmann C.L."/>
            <person name="Gladyshev V.N."/>
            <person name="Green P."/>
            <person name="Jorgensen R."/>
            <person name="Mayfield S."/>
            <person name="Mueller-Roeber B."/>
            <person name="Rajamani S."/>
            <person name="Sayre R.T."/>
            <person name="Brokstein P."/>
            <person name="Dubchak I."/>
            <person name="Goodstein D."/>
            <person name="Hornick L."/>
            <person name="Huang Y.W."/>
            <person name="Jhaveri J."/>
            <person name="Luo Y."/>
            <person name="Martinez D."/>
            <person name="Ngau W.C."/>
            <person name="Otillar B."/>
            <person name="Poliakov A."/>
            <person name="Porter A."/>
            <person name="Szajkowski L."/>
            <person name="Werner G."/>
            <person name="Zhou K."/>
            <person name="Grigoriev I.V."/>
            <person name="Rokhsar D.S."/>
            <person name="Grossman A.R."/>
        </authorList>
    </citation>
    <scope>NUCLEOTIDE SEQUENCE [LARGE SCALE GENOMIC DNA]</scope>
    <source>
        <strain evidence="4">CC-503</strain>
    </source>
</reference>
<feature type="transmembrane region" description="Helical" evidence="2">
    <location>
        <begin position="712"/>
        <end position="738"/>
    </location>
</feature>
<dbReference type="GO" id="GO:0042765">
    <property type="term" value="C:GPI-anchor transamidase complex"/>
    <property type="evidence" value="ECO:0000318"/>
    <property type="project" value="GO_Central"/>
</dbReference>
<accession>A0A2K3DZL7</accession>
<keyword evidence="2" id="KW-0812">Transmembrane</keyword>
<dbReference type="PANTHER" id="PTHR13304:SF0">
    <property type="entry name" value="GLYCOSYLPHOSPHATIDYLINOSITOL ANCHOR ATTACHMENT 1 PROTEIN"/>
    <property type="match status" value="1"/>
</dbReference>
<feature type="transmembrane region" description="Helical" evidence="2">
    <location>
        <begin position="813"/>
        <end position="833"/>
    </location>
</feature>
<dbReference type="InParanoid" id="A0A2K3DZL7"/>
<dbReference type="ExpressionAtlas" id="A0A2K3DZL7">
    <property type="expression patterns" value="baseline and differential"/>
</dbReference>
<evidence type="ECO:0000256" key="2">
    <source>
        <dbReference type="SAM" id="Phobius"/>
    </source>
</evidence>
<keyword evidence="2" id="KW-1133">Transmembrane helix</keyword>
<feature type="transmembrane region" description="Helical" evidence="2">
    <location>
        <begin position="909"/>
        <end position="934"/>
    </location>
</feature>
<dbReference type="Proteomes" id="UP000006906">
    <property type="component" value="Chromosome 3"/>
</dbReference>
<name>A0A2K3DZL7_CHLRE</name>
<feature type="compositionally biased region" description="Low complexity" evidence="1">
    <location>
        <begin position="338"/>
        <end position="355"/>
    </location>
</feature>
<sequence>MSQDNNVGQSLKRLGAGAAAGAGEPSPHAADPAPVLPAAAAPVATTKLPASLPAVASRGRQKPLLQLLALVAARAHVLGLLLLLASVCGLLALPLLDRAVRFDEKGLLAGLAAPTIGQAAAGGQLMRAARRIARSATATTAATTSKGRTVAAFQSPAAPAALAAALAAAGLTETQLTRPLVRMPGLLLPNSSASSGPSPGAAAVRPGWCRCANLHVLVRARRGDGLEALAVVTPVAFAPPAAADAALDGWAQTAAGAELGLAAGAALALHLAAPAEAAGGGGRWLSRDVLWVVPDLSCGVSACLAAWVDGYTGGAGGGRDGGDGGGGAAAGGGGWGQGHSRSGSGAAAAVAQQQQGQGGEEGPQAGAWDTEVRLRGGVIQQAVVLEALIGAGPHDGGGGGGGQAVQLLAMGSGGLLPKLDMYWLLRYMFGWPTTPALWRDDGRLDGSQAWVAAALQRLTGGSAGAAAGLASRLLRALHFAWQQAVGRPAGAHAAFKGAGVDAAGVRLVPGRLDRWAGTARPIRATDPDAPAFSSFSASSSSSASSPSAVSALEERALSLASGLELTLRSLNHLVERVHHSSFLYLLAGLDRYVSVERYVGPAAALALVVQLQAAWSMWVLRLAAAAPGGAAVGPSGAAGGPSGGAGPAVWAEAAARAAARTAACAAAAMALRVLACGDGPWAARLLVQLAPPAAVGALRAALAAPLSSPTGAAAAAAVMLLTAAAASGAAALAGRLVATAVPRRRTSSSSGAHSAAAAAGAAGAAAARAAACGVTATDASGSGDGSLPQSWGADAGAGSAATALSLRWHAERVLVLTATAAALAALVCLNWAAAAVAGFYLAKMAVAQGLAAAAVGGGCGGTRLRVPGQPKKQGQGQGQGLGAAVAERELAAAGRPPQQRSALGRCVAAAAWALGAGLWLLASPLTALVVVVLLTEAVGLGGGLRSGGGLAAAADSALGWGVGPGVCVGLSAANYWFAAVVAAPFWLFGLEGWLAQAQLRL</sequence>
<keyword evidence="4" id="KW-1185">Reference proteome</keyword>
<evidence type="ECO:0000313" key="4">
    <source>
        <dbReference type="Proteomes" id="UP000006906"/>
    </source>
</evidence>
<evidence type="ECO:0000256" key="1">
    <source>
        <dbReference type="SAM" id="MobiDB-lite"/>
    </source>
</evidence>